<dbReference type="EMBL" id="KI546115">
    <property type="protein sequence ID" value="EST44526.1"/>
    <property type="molecule type" value="Genomic_DNA"/>
</dbReference>
<dbReference type="AlphaFoldDB" id="V6LLB3"/>
<sequence length="158" mass="18709">MEFLTISSGIIPILQRIQVMQQNQYSEFMLKLYGIFQQDEVSGQCCRTCKSIKESQDKYAVYWYLLTKLFYSCQNNCQLCQSFTFCYKYNQSKVTRIDGKCENKCLNLKDGQYCKNWMPTSCDNATIFDCECFGKVTVRLMIQLLQIQNLHTRWCTKF</sequence>
<name>V6LLB3_9EUKA</name>
<proteinExistence type="predicted"/>
<gene>
    <name evidence="1" type="ORF">SS50377_15524</name>
</gene>
<reference evidence="1" key="1">
    <citation type="journal article" date="2014" name="PLoS Genet.">
        <title>The Genome of Spironucleus salmonicida Highlights a Fish Pathogen Adapted to Fluctuating Environments.</title>
        <authorList>
            <person name="Xu F."/>
            <person name="Jerlstrom-Hultqvist J."/>
            <person name="Einarsson E."/>
            <person name="Astvaldsson A."/>
            <person name="Svard S.G."/>
            <person name="Andersson J.O."/>
        </authorList>
    </citation>
    <scope>NUCLEOTIDE SEQUENCE</scope>
</reference>
<protein>
    <recommendedName>
        <fullName evidence="2">Cysteine-rich protein</fullName>
    </recommendedName>
</protein>
<evidence type="ECO:0000313" key="1">
    <source>
        <dbReference type="EMBL" id="EST44526.1"/>
    </source>
</evidence>
<organism evidence="1">
    <name type="scientific">Spironucleus salmonicida</name>
    <dbReference type="NCBI Taxonomy" id="348837"/>
    <lineage>
        <taxon>Eukaryota</taxon>
        <taxon>Metamonada</taxon>
        <taxon>Diplomonadida</taxon>
        <taxon>Hexamitidae</taxon>
        <taxon>Hexamitinae</taxon>
        <taxon>Spironucleus</taxon>
    </lineage>
</organism>
<accession>V6LLB3</accession>
<evidence type="ECO:0008006" key="2">
    <source>
        <dbReference type="Google" id="ProtNLM"/>
    </source>
</evidence>